<reference evidence="2" key="1">
    <citation type="journal article" date="2006" name="PLoS Biol.">
        <title>Macronuclear genome sequence of the ciliate Tetrahymena thermophila, a model eukaryote.</title>
        <authorList>
            <person name="Eisen J.A."/>
            <person name="Coyne R.S."/>
            <person name="Wu M."/>
            <person name="Wu D."/>
            <person name="Thiagarajan M."/>
            <person name="Wortman J.R."/>
            <person name="Badger J.H."/>
            <person name="Ren Q."/>
            <person name="Amedeo P."/>
            <person name="Jones K.M."/>
            <person name="Tallon L.J."/>
            <person name="Delcher A.L."/>
            <person name="Salzberg S.L."/>
            <person name="Silva J.C."/>
            <person name="Haas B.J."/>
            <person name="Majoros W.H."/>
            <person name="Farzad M."/>
            <person name="Carlton J.M."/>
            <person name="Smith R.K. Jr."/>
            <person name="Garg J."/>
            <person name="Pearlman R.E."/>
            <person name="Karrer K.M."/>
            <person name="Sun L."/>
            <person name="Manning G."/>
            <person name="Elde N.C."/>
            <person name="Turkewitz A.P."/>
            <person name="Asai D.J."/>
            <person name="Wilkes D.E."/>
            <person name="Wang Y."/>
            <person name="Cai H."/>
            <person name="Collins K."/>
            <person name="Stewart B.A."/>
            <person name="Lee S.R."/>
            <person name="Wilamowska K."/>
            <person name="Weinberg Z."/>
            <person name="Ruzzo W.L."/>
            <person name="Wloga D."/>
            <person name="Gaertig J."/>
            <person name="Frankel J."/>
            <person name="Tsao C.-C."/>
            <person name="Gorovsky M.A."/>
            <person name="Keeling P.J."/>
            <person name="Waller R.F."/>
            <person name="Patron N.J."/>
            <person name="Cherry J.M."/>
            <person name="Stover N.A."/>
            <person name="Krieger C.J."/>
            <person name="del Toro C."/>
            <person name="Ryder H.F."/>
            <person name="Williamson S.C."/>
            <person name="Barbeau R.A."/>
            <person name="Hamilton E.P."/>
            <person name="Orias E."/>
        </authorList>
    </citation>
    <scope>NUCLEOTIDE SEQUENCE [LARGE SCALE GENOMIC DNA]</scope>
    <source>
        <strain evidence="2">SB210</strain>
    </source>
</reference>
<dbReference type="RefSeq" id="XP_001020518.2">
    <property type="nucleotide sequence ID" value="XM_001020518.2"/>
</dbReference>
<organism evidence="1 2">
    <name type="scientific">Tetrahymena thermophila (strain SB210)</name>
    <dbReference type="NCBI Taxonomy" id="312017"/>
    <lineage>
        <taxon>Eukaryota</taxon>
        <taxon>Sar</taxon>
        <taxon>Alveolata</taxon>
        <taxon>Ciliophora</taxon>
        <taxon>Intramacronucleata</taxon>
        <taxon>Oligohymenophorea</taxon>
        <taxon>Hymenostomatida</taxon>
        <taxon>Tetrahymenina</taxon>
        <taxon>Tetrahymenidae</taxon>
        <taxon>Tetrahymena</taxon>
    </lineage>
</organism>
<dbReference type="Proteomes" id="UP000009168">
    <property type="component" value="Unassembled WGS sequence"/>
</dbReference>
<dbReference type="AlphaFoldDB" id="I7MKT4"/>
<dbReference type="KEGG" id="tet:TTHERM_00218460"/>
<dbReference type="InParanoid" id="I7MKT4"/>
<proteinExistence type="predicted"/>
<dbReference type="EMBL" id="GG662621">
    <property type="protein sequence ID" value="EAS00273.2"/>
    <property type="molecule type" value="Genomic_DNA"/>
</dbReference>
<evidence type="ECO:0000313" key="1">
    <source>
        <dbReference type="EMBL" id="EAS00273.2"/>
    </source>
</evidence>
<dbReference type="GeneID" id="7838603"/>
<gene>
    <name evidence="1" type="ORF">TTHERM_00218460</name>
</gene>
<sequence length="460" mass="54564">MLMSSQSQVQSNFVSFIDYNWSPTSKQQSYISISNASFETEQEETIKEIEAECDTSIQNKLSLIPSYSNTTYKKTKTYIQQDSKETKCISSKNINISSNNKRKQSKQNQNIQQSVLGWKELPLTIPHYLEESFNKKYMLYGDFFFDYTNEALDLDEQRFLSNNRYKPNMSVQQNLKYDCVYLNIGTFKFNLGLPKYSDQLVHILNSKQDQFSHSLAELLVQYKYKADQIQQLLQKLYLQSQENPNFYIEREKYFEKFCEEEIDNLESQNKIYFLAKRKLNYMTGNLEYYQYVVSKAVICLLGMDVPNFVSMTMRQGRANVFDSFSNLFLMYSQFQYCIHGRANHFSDQINLVTVDGSLLPVKISFKIINFQEKYPEQYRNVEGYDLLNVLGVIEIDVDPARIQQILYMREQQKSKIENNITNLVQNPCYNEESHKFLLKYYLYNYSNQITYKQFLKKRNK</sequence>
<accession>I7MKT4</accession>
<evidence type="ECO:0000313" key="2">
    <source>
        <dbReference type="Proteomes" id="UP000009168"/>
    </source>
</evidence>
<protein>
    <submittedName>
        <fullName evidence="1">Uncharacterized protein</fullName>
    </submittedName>
</protein>
<keyword evidence="2" id="KW-1185">Reference proteome</keyword>
<name>I7MKT4_TETTS</name>